<evidence type="ECO:0000313" key="2">
    <source>
        <dbReference type="EMBL" id="MPM55695.1"/>
    </source>
</evidence>
<organism evidence="2">
    <name type="scientific">bioreactor metagenome</name>
    <dbReference type="NCBI Taxonomy" id="1076179"/>
    <lineage>
        <taxon>unclassified sequences</taxon>
        <taxon>metagenomes</taxon>
        <taxon>ecological metagenomes</taxon>
    </lineage>
</organism>
<comment type="caution">
    <text evidence="2">The sequence shown here is derived from an EMBL/GenBank/DDBJ whole genome shotgun (WGS) entry which is preliminary data.</text>
</comment>
<feature type="region of interest" description="Disordered" evidence="1">
    <location>
        <begin position="60"/>
        <end position="99"/>
    </location>
</feature>
<accession>A0A645AR04</accession>
<feature type="compositionally biased region" description="Basic and acidic residues" evidence="1">
    <location>
        <begin position="1"/>
        <end position="11"/>
    </location>
</feature>
<reference evidence="2" key="1">
    <citation type="submission" date="2019-08" db="EMBL/GenBank/DDBJ databases">
        <authorList>
            <person name="Kucharzyk K."/>
            <person name="Murdoch R.W."/>
            <person name="Higgins S."/>
            <person name="Loffler F."/>
        </authorList>
    </citation>
    <scope>NUCLEOTIDE SEQUENCE</scope>
</reference>
<proteinExistence type="predicted"/>
<sequence length="99" mass="9922">MPDQVPRHPKADSPTMGRRLHAHPITISNQPIAGGGSADGASQGAGALVHASFRVGGVVPGLGCTSPVLQSGPEYGRRSGWSNGDATAGRQGAGRGGER</sequence>
<protein>
    <submittedName>
        <fullName evidence="2">Uncharacterized protein</fullName>
    </submittedName>
</protein>
<name>A0A645AR04_9ZZZZ</name>
<feature type="region of interest" description="Disordered" evidence="1">
    <location>
        <begin position="1"/>
        <end position="45"/>
    </location>
</feature>
<evidence type="ECO:0000256" key="1">
    <source>
        <dbReference type="SAM" id="MobiDB-lite"/>
    </source>
</evidence>
<dbReference type="AlphaFoldDB" id="A0A645AR04"/>
<dbReference type="EMBL" id="VSSQ01015392">
    <property type="protein sequence ID" value="MPM55695.1"/>
    <property type="molecule type" value="Genomic_DNA"/>
</dbReference>
<gene>
    <name evidence="2" type="ORF">SDC9_102492</name>
</gene>